<evidence type="ECO:0000313" key="3">
    <source>
        <dbReference type="Proteomes" id="UP001168877"/>
    </source>
</evidence>
<sequence length="257" mass="29086">MFHPGCLRLMLQLVTRSGGSNWCRVCNVQERVFCDQKGLSEFLIFHIRRHQRERRDSVSLVPRYNRRNLMESRKGIVPLVVILFCFKEFQKLLESSKWREKDINASVTLDSPQKHAQKSVEISKEKEKVCDVSASAGLPLEKLPLSQMVQKKLNLAEAEETTQTSEEDGMTIAELLRSRKRHNAVGSGQLGDGESLALIENFTLNATVETGLETAKEDADATETGSPSHDMERFQGCESDGNQYAVEMQELQLEEQV</sequence>
<proteinExistence type="predicted"/>
<accession>A0AA39W2V8</accession>
<dbReference type="Proteomes" id="UP001168877">
    <property type="component" value="Unassembled WGS sequence"/>
</dbReference>
<gene>
    <name evidence="2" type="ORF">LWI29_025293</name>
</gene>
<feature type="region of interest" description="Disordered" evidence="1">
    <location>
        <begin position="213"/>
        <end position="243"/>
    </location>
</feature>
<name>A0AA39W2V8_ACESA</name>
<evidence type="ECO:0000313" key="2">
    <source>
        <dbReference type="EMBL" id="KAK0601555.1"/>
    </source>
</evidence>
<dbReference type="EMBL" id="JAUESC010000003">
    <property type="protein sequence ID" value="KAK0601555.1"/>
    <property type="molecule type" value="Genomic_DNA"/>
</dbReference>
<organism evidence="2 3">
    <name type="scientific">Acer saccharum</name>
    <name type="common">Sugar maple</name>
    <dbReference type="NCBI Taxonomy" id="4024"/>
    <lineage>
        <taxon>Eukaryota</taxon>
        <taxon>Viridiplantae</taxon>
        <taxon>Streptophyta</taxon>
        <taxon>Embryophyta</taxon>
        <taxon>Tracheophyta</taxon>
        <taxon>Spermatophyta</taxon>
        <taxon>Magnoliopsida</taxon>
        <taxon>eudicotyledons</taxon>
        <taxon>Gunneridae</taxon>
        <taxon>Pentapetalae</taxon>
        <taxon>rosids</taxon>
        <taxon>malvids</taxon>
        <taxon>Sapindales</taxon>
        <taxon>Sapindaceae</taxon>
        <taxon>Hippocastanoideae</taxon>
        <taxon>Acereae</taxon>
        <taxon>Acer</taxon>
    </lineage>
</organism>
<comment type="caution">
    <text evidence="2">The sequence shown here is derived from an EMBL/GenBank/DDBJ whole genome shotgun (WGS) entry which is preliminary data.</text>
</comment>
<evidence type="ECO:0000256" key="1">
    <source>
        <dbReference type="SAM" id="MobiDB-lite"/>
    </source>
</evidence>
<reference evidence="2" key="2">
    <citation type="submission" date="2023-06" db="EMBL/GenBank/DDBJ databases">
        <authorList>
            <person name="Swenson N.G."/>
            <person name="Wegrzyn J.L."/>
            <person name="Mcevoy S.L."/>
        </authorList>
    </citation>
    <scope>NUCLEOTIDE SEQUENCE</scope>
    <source>
        <strain evidence="2">NS2018</strain>
        <tissue evidence="2">Leaf</tissue>
    </source>
</reference>
<reference evidence="2" key="1">
    <citation type="journal article" date="2022" name="Plant J.">
        <title>Strategies of tolerance reflected in two North American maple genomes.</title>
        <authorList>
            <person name="McEvoy S.L."/>
            <person name="Sezen U.U."/>
            <person name="Trouern-Trend A."/>
            <person name="McMahon S.M."/>
            <person name="Schaberg P.G."/>
            <person name="Yang J."/>
            <person name="Wegrzyn J.L."/>
            <person name="Swenson N.G."/>
        </authorList>
    </citation>
    <scope>NUCLEOTIDE SEQUENCE</scope>
    <source>
        <strain evidence="2">NS2018</strain>
    </source>
</reference>
<keyword evidence="3" id="KW-1185">Reference proteome</keyword>
<protein>
    <submittedName>
        <fullName evidence="2">Uncharacterized protein</fullName>
    </submittedName>
</protein>
<dbReference type="AlphaFoldDB" id="A0AA39W2V8"/>